<reference evidence="3" key="2">
    <citation type="journal article" date="2007" name="Science">
        <title>Draft genome sequence of the sexually transmitted pathogen Trichomonas vaginalis.</title>
        <authorList>
            <person name="Carlton J.M."/>
            <person name="Hirt R.P."/>
            <person name="Silva J.C."/>
            <person name="Delcher A.L."/>
            <person name="Schatz M."/>
            <person name="Zhao Q."/>
            <person name="Wortman J.R."/>
            <person name="Bidwell S.L."/>
            <person name="Alsmark U.C.M."/>
            <person name="Besteiro S."/>
            <person name="Sicheritz-Ponten T."/>
            <person name="Noel C.J."/>
            <person name="Dacks J.B."/>
            <person name="Foster P.G."/>
            <person name="Simillion C."/>
            <person name="Van de Peer Y."/>
            <person name="Miranda-Saavedra D."/>
            <person name="Barton G.J."/>
            <person name="Westrop G.D."/>
            <person name="Mueller S."/>
            <person name="Dessi D."/>
            <person name="Fiori P.L."/>
            <person name="Ren Q."/>
            <person name="Paulsen I."/>
            <person name="Zhang H."/>
            <person name="Bastida-Corcuera F.D."/>
            <person name="Simoes-Barbosa A."/>
            <person name="Brown M.T."/>
            <person name="Hayes R.D."/>
            <person name="Mukherjee M."/>
            <person name="Okumura C.Y."/>
            <person name="Schneider R."/>
            <person name="Smith A.J."/>
            <person name="Vanacova S."/>
            <person name="Villalvazo M."/>
            <person name="Haas B.J."/>
            <person name="Pertea M."/>
            <person name="Feldblyum T.V."/>
            <person name="Utterback T.R."/>
            <person name="Shu C.L."/>
            <person name="Osoegawa K."/>
            <person name="de Jong P.J."/>
            <person name="Hrdy I."/>
            <person name="Horvathova L."/>
            <person name="Zubacova Z."/>
            <person name="Dolezal P."/>
            <person name="Malik S.B."/>
            <person name="Logsdon J.M. Jr."/>
            <person name="Henze K."/>
            <person name="Gupta A."/>
            <person name="Wang C.C."/>
            <person name="Dunne R.L."/>
            <person name="Upcroft J.A."/>
            <person name="Upcroft P."/>
            <person name="White O."/>
            <person name="Salzberg S.L."/>
            <person name="Tang P."/>
            <person name="Chiu C.-H."/>
            <person name="Lee Y.-S."/>
            <person name="Embley T.M."/>
            <person name="Coombs G.H."/>
            <person name="Mottram J.C."/>
            <person name="Tachezy J."/>
            <person name="Fraser-Liggett C.M."/>
            <person name="Johnson P.J."/>
        </authorList>
    </citation>
    <scope>NUCLEOTIDE SEQUENCE [LARGE SCALE GENOMIC DNA]</scope>
    <source>
        <strain evidence="3">G3</strain>
    </source>
</reference>
<accession>A2EFT3</accession>
<dbReference type="InParanoid" id="A2EFT3"/>
<organism evidence="3 4">
    <name type="scientific">Trichomonas vaginalis (strain ATCC PRA-98 / G3)</name>
    <dbReference type="NCBI Taxonomy" id="412133"/>
    <lineage>
        <taxon>Eukaryota</taxon>
        <taxon>Metamonada</taxon>
        <taxon>Parabasalia</taxon>
        <taxon>Trichomonadida</taxon>
        <taxon>Trichomonadidae</taxon>
        <taxon>Trichomonas</taxon>
    </lineage>
</organism>
<dbReference type="AlphaFoldDB" id="A2EFT3"/>
<keyword evidence="2" id="KW-0472">Membrane</keyword>
<evidence type="ECO:0000313" key="3">
    <source>
        <dbReference type="EMBL" id="EAY08484.1"/>
    </source>
</evidence>
<dbReference type="Proteomes" id="UP000001542">
    <property type="component" value="Unassembled WGS sequence"/>
</dbReference>
<dbReference type="KEGG" id="tva:4766383"/>
<proteinExistence type="predicted"/>
<dbReference type="VEuPathDB" id="TrichDB:TVAG_145640"/>
<dbReference type="VEuPathDB" id="TrichDB:TVAGG3_0445420"/>
<keyword evidence="4" id="KW-1185">Reference proteome</keyword>
<gene>
    <name evidence="3" type="ORF">TVAG_145640</name>
</gene>
<keyword evidence="2" id="KW-0812">Transmembrane</keyword>
<evidence type="ECO:0000256" key="1">
    <source>
        <dbReference type="SAM" id="Coils"/>
    </source>
</evidence>
<feature type="transmembrane region" description="Helical" evidence="2">
    <location>
        <begin position="12"/>
        <end position="30"/>
    </location>
</feature>
<feature type="transmembrane region" description="Helical" evidence="2">
    <location>
        <begin position="651"/>
        <end position="674"/>
    </location>
</feature>
<evidence type="ECO:0000313" key="4">
    <source>
        <dbReference type="Proteomes" id="UP000001542"/>
    </source>
</evidence>
<feature type="transmembrane region" description="Helical" evidence="2">
    <location>
        <begin position="125"/>
        <end position="144"/>
    </location>
</feature>
<feature type="coiled-coil region" evidence="1">
    <location>
        <begin position="294"/>
        <end position="321"/>
    </location>
</feature>
<sequence length="686" mass="78510">MIVVSIIDEIFFLWILTKSYSVALVFRPMSFASIEGSPQTKLLITTIVVTFVSSLTSYFGPNPSAVMMGISIICYIYSSTTVFNCGTYINRNHQVLVLSGSITGIALCIANLYMNFDLRPWGPEFFVGLIAVLVVTFVCVGFFIKKRGVRELRLLDEIEESQDITLVKRKNKLKQILSTGYSFNHPCCLNFSIFKLAVSEWKEAVDIWALYAKFVAIYPESGPILAFIAQNVASLKSKDTLADIILNSTSYVIKTRETKFTPQLKNRISKLSKHFMKTKNRLRNIWDLVLQDNINEMSNAIKRTQENVSECEVEIAHLTQQYPNNRFVFRQYLMFIQDIKGDPIAAKTARENLIKLQRGIPIIDDTVHELGIQAYPNMPTACVDSSGLTKQITESESLEELNFTEEDVMNLDAIEQISKQIDNHKVPAITFMYKSTLFSYIFVILIPLLVLIAGFSFYKAEIEQPIEFMQGISYTRTYMAMLSALVGRYLFRNIDDPKIPGQKMMDTLDLIKDFSLDELGSSTKTSDMMKFIANKISSSNAMMSQLRSFKLGNKYTEQVRELLFTTDHCNFTLYFNNTNKVVQPSDIPQLSYMLVNHVGKLLSFTNPDYSVASQMDALTTRNNNYLPNRLMGDSLKIMLQYLMDQNNTLQLVFDICLYFALCFVIIIFPLIYYLQIRKLREIDMKF</sequence>
<evidence type="ECO:0000256" key="2">
    <source>
        <dbReference type="SAM" id="Phobius"/>
    </source>
</evidence>
<feature type="transmembrane region" description="Helical" evidence="2">
    <location>
        <begin position="95"/>
        <end position="113"/>
    </location>
</feature>
<dbReference type="EMBL" id="DS113377">
    <property type="protein sequence ID" value="EAY08484.1"/>
    <property type="molecule type" value="Genomic_DNA"/>
</dbReference>
<protein>
    <submittedName>
        <fullName evidence="3">Uncharacterized protein</fullName>
    </submittedName>
</protein>
<reference evidence="3" key="1">
    <citation type="submission" date="2006-10" db="EMBL/GenBank/DDBJ databases">
        <authorList>
            <person name="Amadeo P."/>
            <person name="Zhao Q."/>
            <person name="Wortman J."/>
            <person name="Fraser-Liggett C."/>
            <person name="Carlton J."/>
        </authorList>
    </citation>
    <scope>NUCLEOTIDE SEQUENCE</scope>
    <source>
        <strain evidence="3">G3</strain>
    </source>
</reference>
<feature type="transmembrane region" description="Helical" evidence="2">
    <location>
        <begin position="437"/>
        <end position="458"/>
    </location>
</feature>
<feature type="transmembrane region" description="Helical" evidence="2">
    <location>
        <begin position="42"/>
        <end position="59"/>
    </location>
</feature>
<name>A2EFT3_TRIV3</name>
<dbReference type="SMR" id="A2EFT3"/>
<keyword evidence="1" id="KW-0175">Coiled coil</keyword>
<dbReference type="RefSeq" id="XP_001320707.1">
    <property type="nucleotide sequence ID" value="XM_001320672.1"/>
</dbReference>
<feature type="transmembrane region" description="Helical" evidence="2">
    <location>
        <begin position="65"/>
        <end position="83"/>
    </location>
</feature>
<dbReference type="OrthoDB" id="10624913at2759"/>
<keyword evidence="2" id="KW-1133">Transmembrane helix</keyword>